<feature type="region of interest" description="Disordered" evidence="1">
    <location>
        <begin position="43"/>
        <end position="62"/>
    </location>
</feature>
<sequence>MPAAAWITKPIDPDFLNTTYRNVTLVPVNVTLVPKAGTVASQSLFIGPPNQDRTPAGPAIRS</sequence>
<keyword evidence="3" id="KW-1185">Reference proteome</keyword>
<proteinExistence type="predicted"/>
<name>A0ABN1QB48_9PSEU</name>
<accession>A0ABN1QB48</accession>
<evidence type="ECO:0000256" key="1">
    <source>
        <dbReference type="SAM" id="MobiDB-lite"/>
    </source>
</evidence>
<evidence type="ECO:0000313" key="3">
    <source>
        <dbReference type="Proteomes" id="UP001499967"/>
    </source>
</evidence>
<organism evidence="2 3">
    <name type="scientific">Pseudonocardia zijingensis</name>
    <dbReference type="NCBI Taxonomy" id="153376"/>
    <lineage>
        <taxon>Bacteria</taxon>
        <taxon>Bacillati</taxon>
        <taxon>Actinomycetota</taxon>
        <taxon>Actinomycetes</taxon>
        <taxon>Pseudonocardiales</taxon>
        <taxon>Pseudonocardiaceae</taxon>
        <taxon>Pseudonocardia</taxon>
    </lineage>
</organism>
<comment type="caution">
    <text evidence="2">The sequence shown here is derived from an EMBL/GenBank/DDBJ whole genome shotgun (WGS) entry which is preliminary data.</text>
</comment>
<reference evidence="2 3" key="1">
    <citation type="journal article" date="2019" name="Int. J. Syst. Evol. Microbiol.">
        <title>The Global Catalogue of Microorganisms (GCM) 10K type strain sequencing project: providing services to taxonomists for standard genome sequencing and annotation.</title>
        <authorList>
            <consortium name="The Broad Institute Genomics Platform"/>
            <consortium name="The Broad Institute Genome Sequencing Center for Infectious Disease"/>
            <person name="Wu L."/>
            <person name="Ma J."/>
        </authorList>
    </citation>
    <scope>NUCLEOTIDE SEQUENCE [LARGE SCALE GENOMIC DNA]</scope>
    <source>
        <strain evidence="2 3">JCM 11117</strain>
    </source>
</reference>
<evidence type="ECO:0000313" key="2">
    <source>
        <dbReference type="EMBL" id="GAA0939765.1"/>
    </source>
</evidence>
<gene>
    <name evidence="2" type="ORF">GCM10009559_34380</name>
</gene>
<dbReference type="EMBL" id="BAAAHP010000094">
    <property type="protein sequence ID" value="GAA0939765.1"/>
    <property type="molecule type" value="Genomic_DNA"/>
</dbReference>
<dbReference type="Proteomes" id="UP001499967">
    <property type="component" value="Unassembled WGS sequence"/>
</dbReference>
<protein>
    <submittedName>
        <fullName evidence="2">Uncharacterized protein</fullName>
    </submittedName>
</protein>